<protein>
    <submittedName>
        <fullName evidence="1">Uncharacterized protein</fullName>
    </submittedName>
</protein>
<evidence type="ECO:0000313" key="2">
    <source>
        <dbReference type="Proteomes" id="UP000245207"/>
    </source>
</evidence>
<keyword evidence="2" id="KW-1185">Reference proteome</keyword>
<evidence type="ECO:0000313" key="1">
    <source>
        <dbReference type="EMBL" id="PWA83158.1"/>
    </source>
</evidence>
<dbReference type="STRING" id="35608.A0A2U1PBN7"/>
<dbReference type="PANTHER" id="PTHR35461">
    <property type="entry name" value="BNAANNG14610D PROTEIN"/>
    <property type="match status" value="1"/>
</dbReference>
<name>A0A2U1PBN7_ARTAN</name>
<reference evidence="1 2" key="1">
    <citation type="journal article" date="2018" name="Mol. Plant">
        <title>The genome of Artemisia annua provides insight into the evolution of Asteraceae family and artemisinin biosynthesis.</title>
        <authorList>
            <person name="Shen Q."/>
            <person name="Zhang L."/>
            <person name="Liao Z."/>
            <person name="Wang S."/>
            <person name="Yan T."/>
            <person name="Shi P."/>
            <person name="Liu M."/>
            <person name="Fu X."/>
            <person name="Pan Q."/>
            <person name="Wang Y."/>
            <person name="Lv Z."/>
            <person name="Lu X."/>
            <person name="Zhang F."/>
            <person name="Jiang W."/>
            <person name="Ma Y."/>
            <person name="Chen M."/>
            <person name="Hao X."/>
            <person name="Li L."/>
            <person name="Tang Y."/>
            <person name="Lv G."/>
            <person name="Zhou Y."/>
            <person name="Sun X."/>
            <person name="Brodelius P.E."/>
            <person name="Rose J.K.C."/>
            <person name="Tang K."/>
        </authorList>
    </citation>
    <scope>NUCLEOTIDE SEQUENCE [LARGE SCALE GENOMIC DNA]</scope>
    <source>
        <strain evidence="2">cv. Huhao1</strain>
        <tissue evidence="1">Leaf</tissue>
    </source>
</reference>
<proteinExistence type="predicted"/>
<comment type="caution">
    <text evidence="1">The sequence shown here is derived from an EMBL/GenBank/DDBJ whole genome shotgun (WGS) entry which is preliminary data.</text>
</comment>
<dbReference type="AlphaFoldDB" id="A0A2U1PBN7"/>
<dbReference type="PANTHER" id="PTHR35461:SF3">
    <property type="entry name" value="OVATE DOMAIN-CONTAINING PROTEIN"/>
    <property type="match status" value="1"/>
</dbReference>
<sequence length="181" mass="21636">MPLRVTYSNTKRFFKRTMQSFKSYFPRGYQRLPKTPPCNPFSCTGNRHRARPHMTHFNHIYRGRENSPNHHTKVATTIKETTKYLKVKEPNMIMNSQEEKMMYNGKDEEESSSKCLVTRKLKELKMMDRNNVDLVLDIEEVLHYYSRLTCPVYREIMEKFFVEMYSGTFNFSGFDNSVSRK</sequence>
<organism evidence="1 2">
    <name type="scientific">Artemisia annua</name>
    <name type="common">Sweet wormwood</name>
    <dbReference type="NCBI Taxonomy" id="35608"/>
    <lineage>
        <taxon>Eukaryota</taxon>
        <taxon>Viridiplantae</taxon>
        <taxon>Streptophyta</taxon>
        <taxon>Embryophyta</taxon>
        <taxon>Tracheophyta</taxon>
        <taxon>Spermatophyta</taxon>
        <taxon>Magnoliopsida</taxon>
        <taxon>eudicotyledons</taxon>
        <taxon>Gunneridae</taxon>
        <taxon>Pentapetalae</taxon>
        <taxon>asterids</taxon>
        <taxon>campanulids</taxon>
        <taxon>Asterales</taxon>
        <taxon>Asteraceae</taxon>
        <taxon>Asteroideae</taxon>
        <taxon>Anthemideae</taxon>
        <taxon>Artemisiinae</taxon>
        <taxon>Artemisia</taxon>
    </lineage>
</organism>
<dbReference type="OrthoDB" id="1928787at2759"/>
<dbReference type="EMBL" id="PKPP01001384">
    <property type="protein sequence ID" value="PWA83158.1"/>
    <property type="molecule type" value="Genomic_DNA"/>
</dbReference>
<accession>A0A2U1PBN7</accession>
<gene>
    <name evidence="1" type="ORF">CTI12_AA170100</name>
</gene>
<dbReference type="Proteomes" id="UP000245207">
    <property type="component" value="Unassembled WGS sequence"/>
</dbReference>